<proteinExistence type="predicted"/>
<feature type="signal peptide" evidence="2">
    <location>
        <begin position="1"/>
        <end position="19"/>
    </location>
</feature>
<evidence type="ECO:0000256" key="2">
    <source>
        <dbReference type="SAM" id="SignalP"/>
    </source>
</evidence>
<gene>
    <name evidence="4" type="ORF">ULVI_02170</name>
</gene>
<dbReference type="Pfam" id="PF18962">
    <property type="entry name" value="Por_Secre_tail"/>
    <property type="match status" value="1"/>
</dbReference>
<dbReference type="AlphaFoldDB" id="A0A167IET9"/>
<dbReference type="OrthoDB" id="1347532at2"/>
<keyword evidence="5" id="KW-1185">Reference proteome</keyword>
<reference evidence="4 5" key="1">
    <citation type="submission" date="2016-02" db="EMBL/GenBank/DDBJ databases">
        <title>Ulvibacter sp. LPB0005, isolated from Thais luteostoma.</title>
        <authorList>
            <person name="Shin S.-K."/>
            <person name="Yi H."/>
        </authorList>
    </citation>
    <scope>NUCLEOTIDE SEQUENCE [LARGE SCALE GENOMIC DNA]</scope>
    <source>
        <strain evidence="4 5">LPB0005</strain>
    </source>
</reference>
<dbReference type="EMBL" id="LRXL01000026">
    <property type="protein sequence ID" value="OAB79580.1"/>
    <property type="molecule type" value="Genomic_DNA"/>
</dbReference>
<dbReference type="Proteomes" id="UP000077013">
    <property type="component" value="Unassembled WGS sequence"/>
</dbReference>
<comment type="caution">
    <text evidence="4">The sequence shown here is derived from an EMBL/GenBank/DDBJ whole genome shotgun (WGS) entry which is preliminary data.</text>
</comment>
<evidence type="ECO:0000256" key="1">
    <source>
        <dbReference type="ARBA" id="ARBA00022729"/>
    </source>
</evidence>
<sequence>MYKNLLTIAALLITGFSFSQGSYSFNVSNQTYENLENATSLNDGEVWDDPEFLIPIGFEFQISSQTFNSIYIVAWGVGGELSPSQTDSGVLSILSPIAQDIIDRGFVNEVSESNISYTTEGTSGNRILKIEWNNVGFFDDATENDFMNFQVWLYEDTNTIEYRYGPNEIANPSDSYEGETGPIVSLQPSVDLDEGPLEEAYILSGNPANPVYNVVSPGEEYDGDVLEGTIPNGTVYSFIPATLSSEEFEAATVVLYPNPVSDILSVRGNSTGSKLSLYNSLGQKLPMVELGNGSYDVSALSSGLYLLEIRTATGTSIKRIVKN</sequence>
<protein>
    <recommendedName>
        <fullName evidence="3">Secretion system C-terminal sorting domain-containing protein</fullName>
    </recommendedName>
</protein>
<dbReference type="InterPro" id="IPR026444">
    <property type="entry name" value="Secre_tail"/>
</dbReference>
<dbReference type="RefSeq" id="WP_068589208.1">
    <property type="nucleotide sequence ID" value="NZ_LRXL01000026.1"/>
</dbReference>
<keyword evidence="1 2" id="KW-0732">Signal</keyword>
<accession>A0A167IET9</accession>
<evidence type="ECO:0000313" key="5">
    <source>
        <dbReference type="Proteomes" id="UP000077013"/>
    </source>
</evidence>
<feature type="chain" id="PRO_5007888176" description="Secretion system C-terminal sorting domain-containing protein" evidence="2">
    <location>
        <begin position="20"/>
        <end position="323"/>
    </location>
</feature>
<evidence type="ECO:0000259" key="3">
    <source>
        <dbReference type="Pfam" id="PF18962"/>
    </source>
</evidence>
<dbReference type="STRING" id="1763537.ULVI_02170"/>
<feature type="domain" description="Secretion system C-terminal sorting" evidence="3">
    <location>
        <begin position="255"/>
        <end position="321"/>
    </location>
</feature>
<organism evidence="4 5">
    <name type="scientific">Cochleicola gelatinilyticus</name>
    <dbReference type="NCBI Taxonomy" id="1763537"/>
    <lineage>
        <taxon>Bacteria</taxon>
        <taxon>Pseudomonadati</taxon>
        <taxon>Bacteroidota</taxon>
        <taxon>Flavobacteriia</taxon>
        <taxon>Flavobacteriales</taxon>
        <taxon>Flavobacteriaceae</taxon>
        <taxon>Cochleicola</taxon>
    </lineage>
</organism>
<name>A0A167IET9_9FLAO</name>
<dbReference type="NCBIfam" id="TIGR04183">
    <property type="entry name" value="Por_Secre_tail"/>
    <property type="match status" value="1"/>
</dbReference>
<evidence type="ECO:0000313" key="4">
    <source>
        <dbReference type="EMBL" id="OAB79580.1"/>
    </source>
</evidence>